<dbReference type="SUPFAM" id="SSF53822">
    <property type="entry name" value="Periplasmic binding protein-like I"/>
    <property type="match status" value="1"/>
</dbReference>
<dbReference type="Proteomes" id="UP000318554">
    <property type="component" value="Unassembled WGS sequence"/>
</dbReference>
<dbReference type="InterPro" id="IPR051010">
    <property type="entry name" value="BCAA_transport"/>
</dbReference>
<sequence length="131" mass="14294">MLEAAGDAAEGVITTLHYADSLDTPRNKQFRLQYAKTFKMQPDVYTVQGYDTGLLLAQAAKTVGGDLGNKKAVQTAMENAVIDSPRGSWRMSKAHNPIQDIYLRQVRGRDNKVIGVAARAVEDPAPSCRMA</sequence>
<dbReference type="Pfam" id="PF13458">
    <property type="entry name" value="Peripla_BP_6"/>
    <property type="match status" value="1"/>
</dbReference>
<dbReference type="EMBL" id="VJNA01000052">
    <property type="protein sequence ID" value="TSE19508.1"/>
    <property type="molecule type" value="Genomic_DNA"/>
</dbReference>
<feature type="domain" description="Leucine-binding protein" evidence="3">
    <location>
        <begin position="3"/>
        <end position="107"/>
    </location>
</feature>
<evidence type="ECO:0000313" key="4">
    <source>
        <dbReference type="EMBL" id="TSE19508.1"/>
    </source>
</evidence>
<dbReference type="InterPro" id="IPR028081">
    <property type="entry name" value="Leu-bd"/>
</dbReference>
<name>A0A554W7E7_9BURK</name>
<evidence type="ECO:0000259" key="3">
    <source>
        <dbReference type="Pfam" id="PF13458"/>
    </source>
</evidence>
<keyword evidence="2" id="KW-0732">Signal</keyword>
<evidence type="ECO:0000256" key="2">
    <source>
        <dbReference type="ARBA" id="ARBA00022729"/>
    </source>
</evidence>
<dbReference type="Gene3D" id="3.40.50.2300">
    <property type="match status" value="2"/>
</dbReference>
<organism evidence="4 5">
    <name type="scientific">Tepidimonas aquatica</name>
    <dbReference type="NCBI Taxonomy" id="247482"/>
    <lineage>
        <taxon>Bacteria</taxon>
        <taxon>Pseudomonadati</taxon>
        <taxon>Pseudomonadota</taxon>
        <taxon>Betaproteobacteria</taxon>
        <taxon>Burkholderiales</taxon>
        <taxon>Tepidimonas</taxon>
    </lineage>
</organism>
<proteinExistence type="inferred from homology"/>
<comment type="caution">
    <text evidence="4">The sequence shown here is derived from an EMBL/GenBank/DDBJ whole genome shotgun (WGS) entry which is preliminary data.</text>
</comment>
<accession>A0A554W7E7</accession>
<protein>
    <submittedName>
        <fullName evidence="4">Periplasmic binding protein</fullName>
    </submittedName>
</protein>
<reference evidence="4 5" key="1">
    <citation type="submission" date="2019-07" db="EMBL/GenBank/DDBJ databases">
        <title>Tepidimonas aquatica CLN-1 draft genome.</title>
        <authorList>
            <person name="Da Costa M.S."/>
            <person name="Froufe H.J.C."/>
            <person name="Egas C."/>
            <person name="Albuquerque L."/>
        </authorList>
    </citation>
    <scope>NUCLEOTIDE SEQUENCE [LARGE SCALE GENOMIC DNA]</scope>
    <source>
        <strain evidence="4 5">CLN-1</strain>
    </source>
</reference>
<dbReference type="InterPro" id="IPR028082">
    <property type="entry name" value="Peripla_BP_I"/>
</dbReference>
<evidence type="ECO:0000256" key="1">
    <source>
        <dbReference type="ARBA" id="ARBA00010062"/>
    </source>
</evidence>
<dbReference type="PANTHER" id="PTHR30483">
    <property type="entry name" value="LEUCINE-SPECIFIC-BINDING PROTEIN"/>
    <property type="match status" value="1"/>
</dbReference>
<gene>
    <name evidence="4" type="ORF">Taqua_02471</name>
</gene>
<evidence type="ECO:0000313" key="5">
    <source>
        <dbReference type="Proteomes" id="UP000318554"/>
    </source>
</evidence>
<dbReference type="PANTHER" id="PTHR30483:SF6">
    <property type="entry name" value="PERIPLASMIC BINDING PROTEIN OF ABC TRANSPORTER FOR NATURAL AMINO ACIDS"/>
    <property type="match status" value="1"/>
</dbReference>
<comment type="similarity">
    <text evidence="1">Belongs to the leucine-binding protein family.</text>
</comment>
<keyword evidence="5" id="KW-1185">Reference proteome</keyword>
<dbReference type="AlphaFoldDB" id="A0A554W7E7"/>